<evidence type="ECO:0000313" key="2">
    <source>
        <dbReference type="EMBL" id="MDM7857272.1"/>
    </source>
</evidence>
<dbReference type="InterPro" id="IPR012902">
    <property type="entry name" value="N_methyl_site"/>
</dbReference>
<dbReference type="Pfam" id="PF07963">
    <property type="entry name" value="N_methyl"/>
    <property type="match status" value="1"/>
</dbReference>
<proteinExistence type="predicted"/>
<protein>
    <submittedName>
        <fullName evidence="2">Type IV pilus modification protein PilV</fullName>
    </submittedName>
</protein>
<accession>A0ABT7SM65</accession>
<keyword evidence="3" id="KW-1185">Reference proteome</keyword>
<dbReference type="NCBIfam" id="TIGR02532">
    <property type="entry name" value="IV_pilin_GFxxxE"/>
    <property type="match status" value="1"/>
</dbReference>
<comment type="caution">
    <text evidence="2">The sequence shown here is derived from an EMBL/GenBank/DDBJ whole genome shotgun (WGS) entry which is preliminary data.</text>
</comment>
<evidence type="ECO:0000313" key="3">
    <source>
        <dbReference type="Proteomes" id="UP001241056"/>
    </source>
</evidence>
<name>A0ABT7SM65_9GAMM</name>
<dbReference type="Proteomes" id="UP001241056">
    <property type="component" value="Unassembled WGS sequence"/>
</dbReference>
<sequence>MSKNNKGFSLIEVLVTLVLTAVGVLGMFVLQSKSISYTQDTVHREAAISAANELVEIMRVYRDELFESIPPSDLSSAEVKGSYGEFYARLKNSTPLYKDGAATFTKEDCPTSGAAQQAKAVAGCWLKNQQDVLPDFQVTTLCPSAATTTCTSGFKGSSLLVALSWSSRDKSCGPDGKSETCVHSVRVEL</sequence>
<reference evidence="2 3" key="1">
    <citation type="submission" date="2023-06" db="EMBL/GenBank/DDBJ databases">
        <title>Thiopseudomonas sp. CY1220 draft genome sequence.</title>
        <authorList>
            <person name="Zhao G."/>
            <person name="An M."/>
        </authorList>
    </citation>
    <scope>NUCLEOTIDE SEQUENCE [LARGE SCALE GENOMIC DNA]</scope>
    <source>
        <strain evidence="2 3">CY1220</strain>
    </source>
</reference>
<dbReference type="EMBL" id="JAUCDY010000002">
    <property type="protein sequence ID" value="MDM7857272.1"/>
    <property type="molecule type" value="Genomic_DNA"/>
</dbReference>
<dbReference type="NCBIfam" id="TIGR02523">
    <property type="entry name" value="type_IV_pilV"/>
    <property type="match status" value="1"/>
</dbReference>
<feature type="transmembrane region" description="Helical" evidence="1">
    <location>
        <begin position="7"/>
        <end position="30"/>
    </location>
</feature>
<gene>
    <name evidence="2" type="primary">pilV</name>
    <name evidence="2" type="ORF">QEZ41_03110</name>
</gene>
<dbReference type="InterPro" id="IPR013362">
    <property type="entry name" value="Pilus_4_PilV"/>
</dbReference>
<keyword evidence="1" id="KW-0812">Transmembrane</keyword>
<keyword evidence="1" id="KW-1133">Transmembrane helix</keyword>
<keyword evidence="1" id="KW-0472">Membrane</keyword>
<evidence type="ECO:0000256" key="1">
    <source>
        <dbReference type="SAM" id="Phobius"/>
    </source>
</evidence>
<organism evidence="2 3">
    <name type="scientific">Thiopseudomonas acetoxidans</name>
    <dbReference type="NCBI Taxonomy" id="3041622"/>
    <lineage>
        <taxon>Bacteria</taxon>
        <taxon>Pseudomonadati</taxon>
        <taxon>Pseudomonadota</taxon>
        <taxon>Gammaproteobacteria</taxon>
        <taxon>Pseudomonadales</taxon>
        <taxon>Pseudomonadaceae</taxon>
        <taxon>Thiopseudomonas</taxon>
    </lineage>
</organism>
<dbReference type="RefSeq" id="WP_289409919.1">
    <property type="nucleotide sequence ID" value="NZ_JAUCDY010000002.1"/>
</dbReference>